<gene>
    <name evidence="1" type="ORF">CI088_09495</name>
</gene>
<evidence type="ECO:0000313" key="1">
    <source>
        <dbReference type="EMBL" id="PZL73091.1"/>
    </source>
</evidence>
<dbReference type="STRING" id="1077675.BCR22_03930"/>
<reference evidence="1 2" key="1">
    <citation type="submission" date="2017-11" db="EMBL/GenBank/DDBJ databases">
        <title>Draft genome sequence of Enterococcus plantarum TRW2 strain isolated from lettuce.</title>
        <authorList>
            <person name="Kim E.B."/>
            <person name="Marco M.L."/>
            <person name="Williams T.R."/>
            <person name="You I.H."/>
        </authorList>
    </citation>
    <scope>NUCLEOTIDE SEQUENCE [LARGE SCALE GENOMIC DNA]</scope>
    <source>
        <strain evidence="1 2">TRW2</strain>
    </source>
</reference>
<comment type="caution">
    <text evidence="1">The sequence shown here is derived from an EMBL/GenBank/DDBJ whole genome shotgun (WGS) entry which is preliminary data.</text>
</comment>
<keyword evidence="2" id="KW-1185">Reference proteome</keyword>
<dbReference type="EMBL" id="PIEU01000072">
    <property type="protein sequence ID" value="PZL73091.1"/>
    <property type="molecule type" value="Genomic_DNA"/>
</dbReference>
<organism evidence="1 2">
    <name type="scientific">Enterococcus plantarum</name>
    <dbReference type="NCBI Taxonomy" id="1077675"/>
    <lineage>
        <taxon>Bacteria</taxon>
        <taxon>Bacillati</taxon>
        <taxon>Bacillota</taxon>
        <taxon>Bacilli</taxon>
        <taxon>Lactobacillales</taxon>
        <taxon>Enterococcaceae</taxon>
        <taxon>Enterococcus</taxon>
    </lineage>
</organism>
<dbReference type="Proteomes" id="UP000249828">
    <property type="component" value="Unassembled WGS sequence"/>
</dbReference>
<dbReference type="AlphaFoldDB" id="A0A2W3YZM8"/>
<evidence type="ECO:0000313" key="2">
    <source>
        <dbReference type="Proteomes" id="UP000249828"/>
    </source>
</evidence>
<protein>
    <submittedName>
        <fullName evidence="1">Uncharacterized protein</fullName>
    </submittedName>
</protein>
<sequence length="288" mass="35374">MNFVQNLHFYLHDLFYLTKNYVEKNGTIDLAKKFCESYYDRHYYLLLYYFLLARITIEELLKDESFDIIKDAYEDNEPIKKLSEIKFDSELQGKEAYYYPNVGWGTILYYAFMNAYREYAKWEEIPNNKKSTKKYQDIESIEKRLNIYAIETKDNAGICKLKIFLPKQSKATSEKTRRRLYSTRKISRKKDYSEEFYLIDRYYDRLAQNRKYSIKDYLVEEEITKTYFFKLKKEYFKQKPLNKYYKAYKYINSAEYGGDFSEVKKDYKISKRKMDIFVNRYFPKFDKR</sequence>
<accession>A0A2W3YZM8</accession>
<proteinExistence type="predicted"/>
<dbReference type="RefSeq" id="WP_111248000.1">
    <property type="nucleotide sequence ID" value="NZ_PIEU01000072.1"/>
</dbReference>
<name>A0A2W3YZM8_9ENTE</name>